<dbReference type="InterPro" id="IPR050282">
    <property type="entry name" value="Cycloisomerase_2"/>
</dbReference>
<dbReference type="PANTHER" id="PTHR30344">
    <property type="entry name" value="6-PHOSPHOGLUCONOLACTONASE-RELATED"/>
    <property type="match status" value="1"/>
</dbReference>
<comment type="caution">
    <text evidence="2">The sequence shown here is derived from an EMBL/GenBank/DDBJ whole genome shotgun (WGS) entry which is preliminary data.</text>
</comment>
<comment type="similarity">
    <text evidence="1">Belongs to the cycloisomerase 2 family.</text>
</comment>
<dbReference type="EMBL" id="BJXB01000042">
    <property type="protein sequence ID" value="GEM49758.1"/>
    <property type="molecule type" value="Genomic_DNA"/>
</dbReference>
<keyword evidence="3" id="KW-1185">Reference proteome</keyword>
<dbReference type="InterPro" id="IPR019405">
    <property type="entry name" value="Lactonase_7-beta_prop"/>
</dbReference>
<organism evidence="2 3">
    <name type="scientific">Deinococcus cellulosilyticus (strain DSM 18568 / NBRC 106333 / KACC 11606 / 5516J-15)</name>
    <dbReference type="NCBI Taxonomy" id="1223518"/>
    <lineage>
        <taxon>Bacteria</taxon>
        <taxon>Thermotogati</taxon>
        <taxon>Deinococcota</taxon>
        <taxon>Deinococci</taxon>
        <taxon>Deinococcales</taxon>
        <taxon>Deinococcaceae</taxon>
        <taxon>Deinococcus</taxon>
    </lineage>
</organism>
<dbReference type="Pfam" id="PF10282">
    <property type="entry name" value="Lactonase"/>
    <property type="match status" value="1"/>
</dbReference>
<dbReference type="Gene3D" id="2.130.10.10">
    <property type="entry name" value="YVTN repeat-like/Quinoprotein amine dehydrogenase"/>
    <property type="match status" value="1"/>
</dbReference>
<dbReference type="InterPro" id="IPR015943">
    <property type="entry name" value="WD40/YVTN_repeat-like_dom_sf"/>
</dbReference>
<gene>
    <name evidence="2" type="primary">pgl</name>
    <name evidence="2" type="ORF">DC3_53930</name>
</gene>
<dbReference type="RefSeq" id="WP_146890920.1">
    <property type="nucleotide sequence ID" value="NZ_BJXB01000042.1"/>
</dbReference>
<sequence length="357" mass="38151">MTQHRFYVGTYTQDVPHIAKSAGKGIYVLDLDSTTGQLTEATLAAELVNPSFVAVHPDRKTVLAVSETEQGTVSSFQVKEDGTLQLTSTQSAIEGATCFVSTDLEGKLALVANYMGEVSVLAYPITEEGALLPHQALDRHEHHTQREGQDSPHAHCIRSLPGGRYVAATNLGTDEVYVYDLQGESGPLSRVHIASFPEGSGPRHIQFDASGKLAYVCTELSSQLVSLRVEPETGVMLALNIASTLPEDAQGTENSTSEVLVSPEGHFVYVGNRGHDSIAVFQVQQDTGELELLSTASTQGKGPRGMALSPDGQFLLAGNQDSDTIMVFRRDAQEGGLEPVGLFPCPTPVSLAFVPET</sequence>
<reference evidence="2 3" key="1">
    <citation type="submission" date="2019-07" db="EMBL/GenBank/DDBJ databases">
        <title>Whole genome shotgun sequence of Deinococcus cellulosilyticus NBRC 106333.</title>
        <authorList>
            <person name="Hosoyama A."/>
            <person name="Uohara A."/>
            <person name="Ohji S."/>
            <person name="Ichikawa N."/>
        </authorList>
    </citation>
    <scope>NUCLEOTIDE SEQUENCE [LARGE SCALE GENOMIC DNA]</scope>
    <source>
        <strain evidence="2 3">NBRC 106333</strain>
    </source>
</reference>
<accession>A0A511NB57</accession>
<dbReference type="PANTHER" id="PTHR30344:SF1">
    <property type="entry name" value="6-PHOSPHOGLUCONOLACTONASE"/>
    <property type="match status" value="1"/>
</dbReference>
<evidence type="ECO:0000313" key="2">
    <source>
        <dbReference type="EMBL" id="GEM49758.1"/>
    </source>
</evidence>
<name>A0A511NB57_DEIC1</name>
<dbReference type="SUPFAM" id="SSF51004">
    <property type="entry name" value="C-terminal (heme d1) domain of cytochrome cd1-nitrite reductase"/>
    <property type="match status" value="1"/>
</dbReference>
<dbReference type="AlphaFoldDB" id="A0A511NB57"/>
<dbReference type="InterPro" id="IPR011048">
    <property type="entry name" value="Haem_d1_sf"/>
</dbReference>
<protein>
    <submittedName>
        <fullName evidence="2">6-phosphogluconolactonase</fullName>
    </submittedName>
</protein>
<dbReference type="GO" id="GO:0017057">
    <property type="term" value="F:6-phosphogluconolactonase activity"/>
    <property type="evidence" value="ECO:0007669"/>
    <property type="project" value="TreeGrafter"/>
</dbReference>
<proteinExistence type="inferred from homology"/>
<dbReference type="OrthoDB" id="9790815at2"/>
<evidence type="ECO:0000313" key="3">
    <source>
        <dbReference type="Proteomes" id="UP000321306"/>
    </source>
</evidence>
<dbReference type="GO" id="GO:0005829">
    <property type="term" value="C:cytosol"/>
    <property type="evidence" value="ECO:0007669"/>
    <property type="project" value="TreeGrafter"/>
</dbReference>
<evidence type="ECO:0000256" key="1">
    <source>
        <dbReference type="ARBA" id="ARBA00005564"/>
    </source>
</evidence>
<dbReference type="Proteomes" id="UP000321306">
    <property type="component" value="Unassembled WGS sequence"/>
</dbReference>